<evidence type="ECO:0000256" key="10">
    <source>
        <dbReference type="RuleBase" id="RU364116"/>
    </source>
</evidence>
<accession>A0ABV0ECF6</accession>
<dbReference type="NCBIfam" id="TIGR00539">
    <property type="entry name" value="hemN_rel"/>
    <property type="match status" value="1"/>
</dbReference>
<evidence type="ECO:0000313" key="12">
    <source>
        <dbReference type="EMBL" id="MEO1766351.1"/>
    </source>
</evidence>
<dbReference type="SFLD" id="SFLDF00562">
    <property type="entry name" value="HemN-like__clustered_with_heat"/>
    <property type="match status" value="1"/>
</dbReference>
<evidence type="ECO:0000256" key="8">
    <source>
        <dbReference type="ARBA" id="ARBA00023014"/>
    </source>
</evidence>
<keyword evidence="10" id="KW-0004">4Fe-4S</keyword>
<evidence type="ECO:0000256" key="7">
    <source>
        <dbReference type="ARBA" id="ARBA00023004"/>
    </source>
</evidence>
<evidence type="ECO:0000259" key="11">
    <source>
        <dbReference type="PROSITE" id="PS51918"/>
    </source>
</evidence>
<keyword evidence="10" id="KW-0963">Cytoplasm</keyword>
<dbReference type="InterPro" id="IPR013785">
    <property type="entry name" value="Aldolase_TIM"/>
</dbReference>
<dbReference type="SFLD" id="SFLDS00029">
    <property type="entry name" value="Radical_SAM"/>
    <property type="match status" value="1"/>
</dbReference>
<keyword evidence="6 10" id="KW-0479">Metal-binding</keyword>
<feature type="domain" description="Radical SAM core" evidence="11">
    <location>
        <begin position="17"/>
        <end position="250"/>
    </location>
</feature>
<organism evidence="12 13">
    <name type="scientific">Thiobacter aerophilum</name>
    <dbReference type="NCBI Taxonomy" id="3121275"/>
    <lineage>
        <taxon>Bacteria</taxon>
        <taxon>Pseudomonadati</taxon>
        <taxon>Pseudomonadota</taxon>
        <taxon>Betaproteobacteria</taxon>
        <taxon>Burkholderiales</taxon>
        <taxon>Thiobacteraceae</taxon>
        <taxon>Thiobacter</taxon>
    </lineage>
</organism>
<comment type="function">
    <text evidence="10">Probably acts as a heme chaperone, transferring heme to an unknown acceptor. Binds one molecule of heme per monomer, possibly covalently. Binds 1 [4Fe-4S] cluster. The cluster is coordinated with 3 cysteines and an exchangeable S-adenosyl-L-methionine.</text>
</comment>
<keyword evidence="9 10" id="KW-0143">Chaperone</keyword>
<dbReference type="EMBL" id="JBAJEX010000002">
    <property type="protein sequence ID" value="MEO1766351.1"/>
    <property type="molecule type" value="Genomic_DNA"/>
</dbReference>
<dbReference type="InterPro" id="IPR007197">
    <property type="entry name" value="rSAM"/>
</dbReference>
<keyword evidence="4 10" id="KW-0349">Heme</keyword>
<comment type="subcellular location">
    <subcellularLocation>
        <location evidence="10">Cytoplasm</location>
    </subcellularLocation>
</comment>
<evidence type="ECO:0000256" key="9">
    <source>
        <dbReference type="ARBA" id="ARBA00023186"/>
    </source>
</evidence>
<dbReference type="SFLD" id="SFLDG01065">
    <property type="entry name" value="anaerobic_coproporphyrinogen-I"/>
    <property type="match status" value="1"/>
</dbReference>
<sequence>MSQTLSSSKAETSAVCLPVPPPLSLYIHIPWCVRKCPYCDFNSHPLRTPLPEQDYLEALTRDLQAALSCVRGRRVHTVFIGGGTPSLLSAAAVDRLLSTVHTLLPLDPQAEITLEANPGTFEVEKFRAFRDAGINRLSLGVQSFNDRHLSALGRIHDGREARAALDCALTLFPRVNVDLMYGLPGQSVAEAVADLETALATGLSHVSTYHLTIEPHTLFYARPPKQPDEDSTASIEEEIDARLAAAGFFRYETSAAARPGHACQHNLNYWLFGDYLGIGAGAHGKLSTQQGITREIRFKQPRAYMEAAYRGDAVQAREPVAPRALPFEFMMNALRLREGFEPALFAERTGLSLTVVEPILRQAQARGLLQWDAHRIRATPLGQRFLNDLLTLFLPE</sequence>
<dbReference type="SFLD" id="SFLDF00288">
    <property type="entry name" value="HemN-like__clustered_with_nucl"/>
    <property type="match status" value="1"/>
</dbReference>
<keyword evidence="7 10" id="KW-0408">Iron</keyword>
<dbReference type="SMART" id="SM00729">
    <property type="entry name" value="Elp3"/>
    <property type="match status" value="1"/>
</dbReference>
<keyword evidence="8 10" id="KW-0411">Iron-sulfur</keyword>
<dbReference type="Pfam" id="PF04055">
    <property type="entry name" value="Radical_SAM"/>
    <property type="match status" value="1"/>
</dbReference>
<dbReference type="PANTHER" id="PTHR13932:SF5">
    <property type="entry name" value="RADICAL S-ADENOSYL METHIONINE DOMAIN-CONTAINING PROTEIN 1, MITOCHONDRIAL"/>
    <property type="match status" value="1"/>
</dbReference>
<keyword evidence="5 10" id="KW-0949">S-adenosyl-L-methionine</keyword>
<proteinExistence type="inferred from homology"/>
<dbReference type="PANTHER" id="PTHR13932">
    <property type="entry name" value="COPROPORPHYRINIGEN III OXIDASE"/>
    <property type="match status" value="1"/>
</dbReference>
<dbReference type="CDD" id="cd01335">
    <property type="entry name" value="Radical_SAM"/>
    <property type="match status" value="1"/>
</dbReference>
<evidence type="ECO:0000256" key="3">
    <source>
        <dbReference type="ARBA" id="ARBA00017228"/>
    </source>
</evidence>
<evidence type="ECO:0000256" key="5">
    <source>
        <dbReference type="ARBA" id="ARBA00022691"/>
    </source>
</evidence>
<dbReference type="InterPro" id="IPR058240">
    <property type="entry name" value="rSAM_sf"/>
</dbReference>
<comment type="caution">
    <text evidence="12">The sequence shown here is derived from an EMBL/GenBank/DDBJ whole genome shotgun (WGS) entry which is preliminary data.</text>
</comment>
<dbReference type="InterPro" id="IPR034505">
    <property type="entry name" value="Coproporphyrinogen-III_oxidase"/>
</dbReference>
<dbReference type="InterPro" id="IPR004559">
    <property type="entry name" value="HemW-like"/>
</dbReference>
<dbReference type="InterPro" id="IPR006638">
    <property type="entry name" value="Elp3/MiaA/NifB-like_rSAM"/>
</dbReference>
<evidence type="ECO:0000256" key="2">
    <source>
        <dbReference type="ARBA" id="ARBA00006100"/>
    </source>
</evidence>
<dbReference type="Pfam" id="PF06969">
    <property type="entry name" value="HemN_C"/>
    <property type="match status" value="1"/>
</dbReference>
<dbReference type="RefSeq" id="WP_347307346.1">
    <property type="nucleotide sequence ID" value="NZ_JBAJEX010000002.1"/>
</dbReference>
<dbReference type="PROSITE" id="PS51918">
    <property type="entry name" value="RADICAL_SAM"/>
    <property type="match status" value="1"/>
</dbReference>
<dbReference type="Gene3D" id="3.20.20.70">
    <property type="entry name" value="Aldolase class I"/>
    <property type="match status" value="1"/>
</dbReference>
<comment type="cofactor">
    <cofactor evidence="1">
        <name>[4Fe-4S] cluster</name>
        <dbReference type="ChEBI" id="CHEBI:49883"/>
    </cofactor>
</comment>
<dbReference type="Proteomes" id="UP001482231">
    <property type="component" value="Unassembled WGS sequence"/>
</dbReference>
<protein>
    <recommendedName>
        <fullName evidence="3 10">Heme chaperone HemW</fullName>
    </recommendedName>
</protein>
<dbReference type="SFLD" id="SFLDG01082">
    <property type="entry name" value="B12-binding_domain_containing"/>
    <property type="match status" value="1"/>
</dbReference>
<reference evidence="12 13" key="1">
    <citation type="submission" date="2024-02" db="EMBL/GenBank/DDBJ databases">
        <title>New thermophilic sulfur-oxidizing bacteria from a hot springs of the Uzon caldera (Kamchatka, Russia).</title>
        <authorList>
            <person name="Dukat A.M."/>
            <person name="Elcheninov A.G."/>
            <person name="Frolov E.N."/>
        </authorList>
    </citation>
    <scope>NUCLEOTIDE SEQUENCE [LARGE SCALE GENOMIC DNA]</scope>
    <source>
        <strain evidence="12 13">AK1</strain>
    </source>
</reference>
<dbReference type="InterPro" id="IPR010723">
    <property type="entry name" value="HemN_C"/>
</dbReference>
<comment type="similarity">
    <text evidence="2">Belongs to the anaerobic coproporphyrinogen-III oxidase family. HemW subfamily.</text>
</comment>
<dbReference type="SUPFAM" id="SSF102114">
    <property type="entry name" value="Radical SAM enzymes"/>
    <property type="match status" value="1"/>
</dbReference>
<evidence type="ECO:0000256" key="1">
    <source>
        <dbReference type="ARBA" id="ARBA00001966"/>
    </source>
</evidence>
<evidence type="ECO:0000313" key="13">
    <source>
        <dbReference type="Proteomes" id="UP001482231"/>
    </source>
</evidence>
<name>A0ABV0ECF6_9BURK</name>
<evidence type="ECO:0000256" key="4">
    <source>
        <dbReference type="ARBA" id="ARBA00022617"/>
    </source>
</evidence>
<keyword evidence="13" id="KW-1185">Reference proteome</keyword>
<gene>
    <name evidence="12" type="primary">hemW</name>
    <name evidence="12" type="ORF">V6E02_03880</name>
</gene>
<evidence type="ECO:0000256" key="6">
    <source>
        <dbReference type="ARBA" id="ARBA00022723"/>
    </source>
</evidence>